<comment type="similarity">
    <text evidence="3">Belongs to the homogentisate dioxygenase family.</text>
</comment>
<evidence type="ECO:0000256" key="5">
    <source>
        <dbReference type="ARBA" id="ARBA00022723"/>
    </source>
</evidence>
<evidence type="ECO:0000256" key="6">
    <source>
        <dbReference type="ARBA" id="ARBA00022964"/>
    </source>
</evidence>
<sequence length="149" mass="16540">MAWRPGTGPRPSAPQPHRRELRQPQDFSPFNVVAWHGNYVPYKYDLSRFCPFNTVLCDHGDPSAKADGFLPGGASLHSCMTPHGPHTKTYEATISRAGDAKNQEEPFRLRGTLAFMFESSLIPRVCRKARVKSRAAGNGGVSEVKVFVR</sequence>
<dbReference type="InterPro" id="IPR014710">
    <property type="entry name" value="RmlC-like_jellyroll"/>
</dbReference>
<keyword evidence="6" id="KW-0223">Dioxygenase</keyword>
<protein>
    <recommendedName>
        <fullName evidence="4">homogentisate 1,2-dioxygenase</fullName>
        <ecNumber evidence="4">1.13.11.5</ecNumber>
    </recommendedName>
</protein>
<dbReference type="GO" id="GO:0004411">
    <property type="term" value="F:homogentisate 1,2-dioxygenase activity"/>
    <property type="evidence" value="ECO:0007669"/>
    <property type="project" value="UniProtKB-EC"/>
</dbReference>
<dbReference type="GO" id="GO:0046872">
    <property type="term" value="F:metal ion binding"/>
    <property type="evidence" value="ECO:0007669"/>
    <property type="project" value="UniProtKB-KW"/>
</dbReference>
<keyword evidence="8 10" id="KW-0408">Iron</keyword>
<accession>A0A4U6VTJ8</accession>
<evidence type="ECO:0000256" key="3">
    <source>
        <dbReference type="ARBA" id="ARBA00007757"/>
    </source>
</evidence>
<dbReference type="UniPathway" id="UPA00139">
    <property type="reaction ID" value="UER00339"/>
</dbReference>
<dbReference type="InterPro" id="IPR046451">
    <property type="entry name" value="HgmA_C"/>
</dbReference>
<gene>
    <name evidence="14" type="ORF">SEVIR_3G301200v2</name>
</gene>
<evidence type="ECO:0000256" key="2">
    <source>
        <dbReference type="ARBA" id="ARBA00004704"/>
    </source>
</evidence>
<feature type="domain" description="Homogentisate 1,2-dioxygenase C-terminal" evidence="12">
    <location>
        <begin position="64"/>
        <end position="132"/>
    </location>
</feature>
<evidence type="ECO:0000259" key="12">
    <source>
        <dbReference type="Pfam" id="PF04209"/>
    </source>
</evidence>
<evidence type="ECO:0000313" key="15">
    <source>
        <dbReference type="Proteomes" id="UP000298652"/>
    </source>
</evidence>
<evidence type="ECO:0000256" key="4">
    <source>
        <dbReference type="ARBA" id="ARBA00013127"/>
    </source>
</evidence>
<dbReference type="Pfam" id="PF04209">
    <property type="entry name" value="HgmA_C"/>
    <property type="match status" value="1"/>
</dbReference>
<evidence type="ECO:0000256" key="9">
    <source>
        <dbReference type="PIRSR" id="PIRSR605708-1"/>
    </source>
</evidence>
<evidence type="ECO:0000256" key="8">
    <source>
        <dbReference type="ARBA" id="ARBA00023004"/>
    </source>
</evidence>
<reference evidence="14" key="1">
    <citation type="submission" date="2019-03" db="EMBL/GenBank/DDBJ databases">
        <title>WGS assembly of Setaria viridis.</title>
        <authorList>
            <person name="Huang P."/>
            <person name="Jenkins J."/>
            <person name="Grimwood J."/>
            <person name="Barry K."/>
            <person name="Healey A."/>
            <person name="Mamidi S."/>
            <person name="Sreedasyam A."/>
            <person name="Shu S."/>
            <person name="Feldman M."/>
            <person name="Wu J."/>
            <person name="Yu Y."/>
            <person name="Chen C."/>
            <person name="Johnson J."/>
            <person name="Rokhsar D."/>
            <person name="Baxter I."/>
            <person name="Schmutz J."/>
            <person name="Brutnell T."/>
            <person name="Kellogg E."/>
        </authorList>
    </citation>
    <scope>NUCLEOTIDE SEQUENCE [LARGE SCALE GENOMIC DNA]</scope>
</reference>
<feature type="region of interest" description="Disordered" evidence="11">
    <location>
        <begin position="1"/>
        <end position="21"/>
    </location>
</feature>
<evidence type="ECO:0000313" key="14">
    <source>
        <dbReference type="EMBL" id="TKW28087.1"/>
    </source>
</evidence>
<dbReference type="InterPro" id="IPR011051">
    <property type="entry name" value="RmlC_Cupin_sf"/>
</dbReference>
<evidence type="ECO:0000256" key="1">
    <source>
        <dbReference type="ARBA" id="ARBA00001962"/>
    </source>
</evidence>
<evidence type="ECO:0000259" key="13">
    <source>
        <dbReference type="Pfam" id="PF20510"/>
    </source>
</evidence>
<proteinExistence type="inferred from homology"/>
<keyword evidence="7" id="KW-0560">Oxidoreductase</keyword>
<organism evidence="14 15">
    <name type="scientific">Setaria viridis</name>
    <name type="common">Green bristlegrass</name>
    <name type="synonym">Setaria italica subsp. viridis</name>
    <dbReference type="NCBI Taxonomy" id="4556"/>
    <lineage>
        <taxon>Eukaryota</taxon>
        <taxon>Viridiplantae</taxon>
        <taxon>Streptophyta</taxon>
        <taxon>Embryophyta</taxon>
        <taxon>Tracheophyta</taxon>
        <taxon>Spermatophyta</taxon>
        <taxon>Magnoliopsida</taxon>
        <taxon>Liliopsida</taxon>
        <taxon>Poales</taxon>
        <taxon>Poaceae</taxon>
        <taxon>PACMAD clade</taxon>
        <taxon>Panicoideae</taxon>
        <taxon>Panicodae</taxon>
        <taxon>Paniceae</taxon>
        <taxon>Cenchrinae</taxon>
        <taxon>Setaria</taxon>
    </lineage>
</organism>
<evidence type="ECO:0000256" key="7">
    <source>
        <dbReference type="ARBA" id="ARBA00023002"/>
    </source>
</evidence>
<dbReference type="AlphaFoldDB" id="A0A4U6VTJ8"/>
<comment type="pathway">
    <text evidence="2">Amino-acid degradation; L-phenylalanine degradation; acetoacetate and fumarate from L-phenylalanine: step 4/6.</text>
</comment>
<feature type="binding site" evidence="10">
    <location>
        <position position="83"/>
    </location>
    <ligand>
        <name>Fe cation</name>
        <dbReference type="ChEBI" id="CHEBI:24875"/>
    </ligand>
</feature>
<dbReference type="EMBL" id="CM016554">
    <property type="protein sequence ID" value="TKW28087.1"/>
    <property type="molecule type" value="Genomic_DNA"/>
</dbReference>
<dbReference type="EC" id="1.13.11.5" evidence="4"/>
<name>A0A4U6VTJ8_SETVI</name>
<dbReference type="PANTHER" id="PTHR11056">
    <property type="entry name" value="HOMOGENTISATE 1,2-DIOXYGENASE"/>
    <property type="match status" value="1"/>
</dbReference>
<evidence type="ECO:0000256" key="10">
    <source>
        <dbReference type="PIRSR" id="PIRSR605708-2"/>
    </source>
</evidence>
<dbReference type="Gramene" id="TKW28087">
    <property type="protein sequence ID" value="TKW28087"/>
    <property type="gene ID" value="SEVIR_3G301200v2"/>
</dbReference>
<dbReference type="PANTHER" id="PTHR11056:SF0">
    <property type="entry name" value="HOMOGENTISATE 1,2-DIOXYGENASE"/>
    <property type="match status" value="1"/>
</dbReference>
<feature type="domain" description="Homogentisate 1,2-dioxygenase N-terminal" evidence="13">
    <location>
        <begin position="25"/>
        <end position="46"/>
    </location>
</feature>
<dbReference type="InterPro" id="IPR046452">
    <property type="entry name" value="HgmA_N"/>
</dbReference>
<comment type="cofactor">
    <cofactor evidence="1 10">
        <name>Fe cation</name>
        <dbReference type="ChEBI" id="CHEBI:24875"/>
    </cofactor>
</comment>
<dbReference type="GO" id="GO:0005737">
    <property type="term" value="C:cytoplasm"/>
    <property type="evidence" value="ECO:0007669"/>
    <property type="project" value="TreeGrafter"/>
</dbReference>
<dbReference type="SUPFAM" id="SSF51182">
    <property type="entry name" value="RmlC-like cupins"/>
    <property type="match status" value="1"/>
</dbReference>
<feature type="active site" description="Proton acceptor" evidence="9">
    <location>
        <position position="59"/>
    </location>
</feature>
<dbReference type="GO" id="GO:0006570">
    <property type="term" value="P:tyrosine metabolic process"/>
    <property type="evidence" value="ECO:0007669"/>
    <property type="project" value="InterPro"/>
</dbReference>
<keyword evidence="5 10" id="KW-0479">Metal-binding</keyword>
<keyword evidence="15" id="KW-1185">Reference proteome</keyword>
<dbReference type="GO" id="GO:0006559">
    <property type="term" value="P:L-phenylalanine catabolic process"/>
    <property type="evidence" value="ECO:0007669"/>
    <property type="project" value="UniProtKB-UniPathway"/>
</dbReference>
<evidence type="ECO:0000256" key="11">
    <source>
        <dbReference type="SAM" id="MobiDB-lite"/>
    </source>
</evidence>
<dbReference type="Pfam" id="PF20510">
    <property type="entry name" value="HgmA_N"/>
    <property type="match status" value="1"/>
</dbReference>
<dbReference type="InterPro" id="IPR005708">
    <property type="entry name" value="Homogentis_dOase"/>
</dbReference>
<dbReference type="Proteomes" id="UP000298652">
    <property type="component" value="Chromosome 3"/>
</dbReference>
<feature type="binding site" evidence="10">
    <location>
        <position position="83"/>
    </location>
    <ligand>
        <name>homogentisate</name>
        <dbReference type="ChEBI" id="CHEBI:16169"/>
    </ligand>
</feature>
<dbReference type="Gene3D" id="2.60.120.10">
    <property type="entry name" value="Jelly Rolls"/>
    <property type="match status" value="1"/>
</dbReference>